<feature type="transmembrane region" description="Helical" evidence="1">
    <location>
        <begin position="114"/>
        <end position="133"/>
    </location>
</feature>
<protein>
    <submittedName>
        <fullName evidence="2">DUF1097 domain-containing protein</fullName>
    </submittedName>
</protein>
<feature type="transmembrane region" description="Helical" evidence="1">
    <location>
        <begin position="145"/>
        <end position="165"/>
    </location>
</feature>
<keyword evidence="1" id="KW-0812">Transmembrane</keyword>
<comment type="caution">
    <text evidence="2">The sequence shown here is derived from an EMBL/GenBank/DDBJ whole genome shotgun (WGS) entry which is preliminary data.</text>
</comment>
<keyword evidence="1" id="KW-0472">Membrane</keyword>
<reference evidence="2" key="1">
    <citation type="submission" date="2020-08" db="EMBL/GenBank/DDBJ databases">
        <title>Genome public.</title>
        <authorList>
            <person name="Liu C."/>
            <person name="Sun Q."/>
        </authorList>
    </citation>
    <scope>NUCLEOTIDE SEQUENCE</scope>
    <source>
        <strain evidence="2">BX5</strain>
    </source>
</reference>
<dbReference type="Proteomes" id="UP000602260">
    <property type="component" value="Unassembled WGS sequence"/>
</dbReference>
<organism evidence="2 3">
    <name type="scientific">Flintibacter faecis</name>
    <dbReference type="NCBI Taxonomy" id="2763047"/>
    <lineage>
        <taxon>Bacteria</taxon>
        <taxon>Bacillati</taxon>
        <taxon>Bacillota</taxon>
        <taxon>Clostridia</taxon>
        <taxon>Eubacteriales</taxon>
        <taxon>Flintibacter</taxon>
    </lineage>
</organism>
<sequence>MTAKKYFPIALFIGLQAAVLQAIDQAICAGIVPLFAGGGWISFQAWAVYFMGGCTVKNGVRAMIGYVIGMVASIAIIFCGGQLGALGFWAMPLVLLVLVPIILYLDIAPEMINFVPAVFVGAGVFFGIMSYIPGATFGNAFISEGIYALIGLVFGWLTITFRGWYEAKYVNK</sequence>
<name>A0A8J6M3V8_9FIRM</name>
<proteinExistence type="predicted"/>
<feature type="transmembrane region" description="Helical" evidence="1">
    <location>
        <begin position="63"/>
        <end position="83"/>
    </location>
</feature>
<evidence type="ECO:0000256" key="1">
    <source>
        <dbReference type="SAM" id="Phobius"/>
    </source>
</evidence>
<gene>
    <name evidence="2" type="ORF">H8S55_06165</name>
</gene>
<dbReference type="Pfam" id="PF06496">
    <property type="entry name" value="DUF1097"/>
    <property type="match status" value="1"/>
</dbReference>
<feature type="transmembrane region" description="Helical" evidence="1">
    <location>
        <begin position="38"/>
        <end position="56"/>
    </location>
</feature>
<dbReference type="RefSeq" id="WP_186878228.1">
    <property type="nucleotide sequence ID" value="NZ_JACOPN010000003.1"/>
</dbReference>
<evidence type="ECO:0000313" key="2">
    <source>
        <dbReference type="EMBL" id="MBC5716898.1"/>
    </source>
</evidence>
<feature type="transmembrane region" description="Helical" evidence="1">
    <location>
        <begin position="89"/>
        <end position="107"/>
    </location>
</feature>
<dbReference type="InterPro" id="IPR009476">
    <property type="entry name" value="DUF1097"/>
</dbReference>
<dbReference type="EMBL" id="JACOPN010000003">
    <property type="protein sequence ID" value="MBC5716898.1"/>
    <property type="molecule type" value="Genomic_DNA"/>
</dbReference>
<dbReference type="AlphaFoldDB" id="A0A8J6M3V8"/>
<evidence type="ECO:0000313" key="3">
    <source>
        <dbReference type="Proteomes" id="UP000602260"/>
    </source>
</evidence>
<accession>A0A8J6M3V8</accession>
<keyword evidence="1" id="KW-1133">Transmembrane helix</keyword>
<keyword evidence="3" id="KW-1185">Reference proteome</keyword>